<evidence type="ECO:0000256" key="7">
    <source>
        <dbReference type="PIRSR" id="PIRSR006019-2"/>
    </source>
</evidence>
<dbReference type="InterPro" id="IPR035105">
    <property type="entry name" value="Deoxycytidylate_deaminase_dom"/>
</dbReference>
<dbReference type="InterPro" id="IPR016192">
    <property type="entry name" value="APOBEC/CMP_deaminase_Zn-bd"/>
</dbReference>
<feature type="domain" description="CMP/dCMP-type deaminase" evidence="8">
    <location>
        <begin position="25"/>
        <end position="156"/>
    </location>
</feature>
<evidence type="ECO:0000256" key="1">
    <source>
        <dbReference type="ARBA" id="ARBA00001947"/>
    </source>
</evidence>
<dbReference type="PANTHER" id="PTHR11086:SF18">
    <property type="entry name" value="DEOXYCYTIDYLATE DEAMINASE"/>
    <property type="match status" value="1"/>
</dbReference>
<dbReference type="InterPro" id="IPR002125">
    <property type="entry name" value="CMP_dCMP_dom"/>
</dbReference>
<accession>Q8RD93</accession>
<dbReference type="GO" id="GO:0004132">
    <property type="term" value="F:dCMP deaminase activity"/>
    <property type="evidence" value="ECO:0007669"/>
    <property type="project" value="InterPro"/>
</dbReference>
<dbReference type="EMBL" id="AE008691">
    <property type="protein sequence ID" value="AAM23452.1"/>
    <property type="molecule type" value="Genomic_DNA"/>
</dbReference>
<comment type="cofactor">
    <cofactor evidence="1 7">
        <name>Zn(2+)</name>
        <dbReference type="ChEBI" id="CHEBI:29105"/>
    </cofactor>
</comment>
<organism evidence="9 10">
    <name type="scientific">Caldanaerobacter subterraneus subsp. tengcongensis (strain DSM 15242 / JCM 11007 / NBRC 100824 / MB4)</name>
    <name type="common">Thermoanaerobacter tengcongensis</name>
    <dbReference type="NCBI Taxonomy" id="273068"/>
    <lineage>
        <taxon>Bacteria</taxon>
        <taxon>Bacillati</taxon>
        <taxon>Bacillota</taxon>
        <taxon>Clostridia</taxon>
        <taxon>Thermoanaerobacterales</taxon>
        <taxon>Thermoanaerobacteraceae</taxon>
        <taxon>Caldanaerobacter</taxon>
    </lineage>
</organism>
<evidence type="ECO:0000256" key="2">
    <source>
        <dbReference type="ARBA" id="ARBA00006576"/>
    </source>
</evidence>
<evidence type="ECO:0000256" key="5">
    <source>
        <dbReference type="ARBA" id="ARBA00022833"/>
    </source>
</evidence>
<keyword evidence="4" id="KW-0378">Hydrolase</keyword>
<evidence type="ECO:0000256" key="3">
    <source>
        <dbReference type="ARBA" id="ARBA00022723"/>
    </source>
</evidence>
<dbReference type="Pfam" id="PF00383">
    <property type="entry name" value="dCMP_cyt_deam_1"/>
    <property type="match status" value="1"/>
</dbReference>
<name>Q8RD93_CALS4</name>
<dbReference type="PIRSF" id="PIRSF006019">
    <property type="entry name" value="dCMP_deaminase"/>
    <property type="match status" value="1"/>
</dbReference>
<dbReference type="GO" id="GO:0008270">
    <property type="term" value="F:zinc ion binding"/>
    <property type="evidence" value="ECO:0007669"/>
    <property type="project" value="InterPro"/>
</dbReference>
<dbReference type="AlphaFoldDB" id="Q8RD93"/>
<dbReference type="PANTHER" id="PTHR11086">
    <property type="entry name" value="DEOXYCYTIDYLATE DEAMINASE-RELATED"/>
    <property type="match status" value="1"/>
</dbReference>
<dbReference type="STRING" id="273068.TTE0148"/>
<dbReference type="eggNOG" id="COG2131">
    <property type="taxonomic scope" value="Bacteria"/>
</dbReference>
<dbReference type="InterPro" id="IPR016193">
    <property type="entry name" value="Cytidine_deaminase-like"/>
</dbReference>
<keyword evidence="5 7" id="KW-0862">Zinc</keyword>
<dbReference type="InterPro" id="IPR015517">
    <property type="entry name" value="dCMP_deaminase-rel"/>
</dbReference>
<gene>
    <name evidence="9" type="primary">ComEB</name>
    <name evidence="9" type="ordered locus">TTE0148</name>
</gene>
<feature type="binding site" evidence="7">
    <location>
        <position position="126"/>
    </location>
    <ligand>
        <name>Zn(2+)</name>
        <dbReference type="ChEBI" id="CHEBI:29105"/>
        <note>catalytic</note>
    </ligand>
</feature>
<dbReference type="InterPro" id="IPR016473">
    <property type="entry name" value="dCMP_deaminase"/>
</dbReference>
<evidence type="ECO:0000313" key="9">
    <source>
        <dbReference type="EMBL" id="AAM23452.1"/>
    </source>
</evidence>
<dbReference type="Proteomes" id="UP000000555">
    <property type="component" value="Chromosome"/>
</dbReference>
<feature type="active site" description="Proton donor" evidence="6">
    <location>
        <position position="100"/>
    </location>
</feature>
<dbReference type="HOGENOM" id="CLU_047993_2_3_9"/>
<sequence length="168" mass="18775">MFQGWGMLEIDCLELSEERIKMRPSWDEYFMQIVDVVKTRSTCIRRQVGAILVVDKHIISTGYNGPPTGLPHCEETGCLRDQLGIPPGERPELCRGVHAEQNAIIQAALHGVSTKGATLYVSASPCVICAKMLINAGVKRIVYEEEYPDELAFQLLKEAGIELVKFKR</sequence>
<evidence type="ECO:0000313" key="10">
    <source>
        <dbReference type="Proteomes" id="UP000000555"/>
    </source>
</evidence>
<proteinExistence type="inferred from homology"/>
<feature type="binding site" evidence="7">
    <location>
        <position position="98"/>
    </location>
    <ligand>
        <name>Zn(2+)</name>
        <dbReference type="ChEBI" id="CHEBI:29105"/>
        <note>catalytic</note>
    </ligand>
</feature>
<evidence type="ECO:0000256" key="6">
    <source>
        <dbReference type="PIRSR" id="PIRSR006019-1"/>
    </source>
</evidence>
<dbReference type="Gene3D" id="3.40.140.10">
    <property type="entry name" value="Cytidine Deaminase, domain 2"/>
    <property type="match status" value="1"/>
</dbReference>
<dbReference type="SUPFAM" id="SSF53927">
    <property type="entry name" value="Cytidine deaminase-like"/>
    <property type="match status" value="1"/>
</dbReference>
<keyword evidence="10" id="KW-1185">Reference proteome</keyword>
<dbReference type="PROSITE" id="PS51747">
    <property type="entry name" value="CYT_DCMP_DEAMINASES_2"/>
    <property type="match status" value="1"/>
</dbReference>
<protein>
    <submittedName>
        <fullName evidence="9">Deoxycytidylate deaminase</fullName>
    </submittedName>
</protein>
<evidence type="ECO:0000259" key="8">
    <source>
        <dbReference type="PROSITE" id="PS51747"/>
    </source>
</evidence>
<dbReference type="PROSITE" id="PS00903">
    <property type="entry name" value="CYT_DCMP_DEAMINASES_1"/>
    <property type="match status" value="1"/>
</dbReference>
<evidence type="ECO:0000256" key="4">
    <source>
        <dbReference type="ARBA" id="ARBA00022801"/>
    </source>
</evidence>
<dbReference type="GO" id="GO:0005737">
    <property type="term" value="C:cytoplasm"/>
    <property type="evidence" value="ECO:0007669"/>
    <property type="project" value="TreeGrafter"/>
</dbReference>
<dbReference type="CDD" id="cd01286">
    <property type="entry name" value="deoxycytidylate_deaminase"/>
    <property type="match status" value="1"/>
</dbReference>
<feature type="binding site" evidence="7">
    <location>
        <position position="129"/>
    </location>
    <ligand>
        <name>Zn(2+)</name>
        <dbReference type="ChEBI" id="CHEBI:29105"/>
        <note>catalytic</note>
    </ligand>
</feature>
<dbReference type="GO" id="GO:0006220">
    <property type="term" value="P:pyrimidine nucleotide metabolic process"/>
    <property type="evidence" value="ECO:0007669"/>
    <property type="project" value="InterPro"/>
</dbReference>
<dbReference type="KEGG" id="tte:TTE0148"/>
<comment type="similarity">
    <text evidence="2">Belongs to the cytidine and deoxycytidylate deaminase family.</text>
</comment>
<keyword evidence="3 7" id="KW-0479">Metal-binding</keyword>
<reference evidence="9 10" key="1">
    <citation type="journal article" date="2002" name="Genome Res.">
        <title>A complete sequence of the T. tengcongensis genome.</title>
        <authorList>
            <person name="Bao Q."/>
            <person name="Tian Y."/>
            <person name="Li W."/>
            <person name="Xu Z."/>
            <person name="Xuan Z."/>
            <person name="Hu S."/>
            <person name="Dong W."/>
            <person name="Yang J."/>
            <person name="Chen Y."/>
            <person name="Xue Y."/>
            <person name="Xu Y."/>
            <person name="Lai X."/>
            <person name="Huang L."/>
            <person name="Dong X."/>
            <person name="Ma Y."/>
            <person name="Ling L."/>
            <person name="Tan H."/>
            <person name="Chen R."/>
            <person name="Wang J."/>
            <person name="Yu J."/>
            <person name="Yang H."/>
        </authorList>
    </citation>
    <scope>NUCLEOTIDE SEQUENCE [LARGE SCALE GENOMIC DNA]</scope>
    <source>
        <strain evidence="10">DSM 15242 / JCM 11007 / NBRC 100824 / MB4</strain>
    </source>
</reference>